<keyword evidence="2" id="KW-1185">Reference proteome</keyword>
<gene>
    <name evidence="1" type="ORF">L2E82_32323</name>
</gene>
<protein>
    <submittedName>
        <fullName evidence="1">Uncharacterized protein</fullName>
    </submittedName>
</protein>
<accession>A0ACB9BHA2</accession>
<comment type="caution">
    <text evidence="1">The sequence shown here is derived from an EMBL/GenBank/DDBJ whole genome shotgun (WGS) entry which is preliminary data.</text>
</comment>
<organism evidence="1 2">
    <name type="scientific">Cichorium intybus</name>
    <name type="common">Chicory</name>
    <dbReference type="NCBI Taxonomy" id="13427"/>
    <lineage>
        <taxon>Eukaryota</taxon>
        <taxon>Viridiplantae</taxon>
        <taxon>Streptophyta</taxon>
        <taxon>Embryophyta</taxon>
        <taxon>Tracheophyta</taxon>
        <taxon>Spermatophyta</taxon>
        <taxon>Magnoliopsida</taxon>
        <taxon>eudicotyledons</taxon>
        <taxon>Gunneridae</taxon>
        <taxon>Pentapetalae</taxon>
        <taxon>asterids</taxon>
        <taxon>campanulids</taxon>
        <taxon>Asterales</taxon>
        <taxon>Asteraceae</taxon>
        <taxon>Cichorioideae</taxon>
        <taxon>Cichorieae</taxon>
        <taxon>Cichoriinae</taxon>
        <taxon>Cichorium</taxon>
    </lineage>
</organism>
<reference evidence="2" key="1">
    <citation type="journal article" date="2022" name="Mol. Ecol. Resour.">
        <title>The genomes of chicory, endive, great burdock and yacon provide insights into Asteraceae palaeo-polyploidization history and plant inulin production.</title>
        <authorList>
            <person name="Fan W."/>
            <person name="Wang S."/>
            <person name="Wang H."/>
            <person name="Wang A."/>
            <person name="Jiang F."/>
            <person name="Liu H."/>
            <person name="Zhao H."/>
            <person name="Xu D."/>
            <person name="Zhang Y."/>
        </authorList>
    </citation>
    <scope>NUCLEOTIDE SEQUENCE [LARGE SCALE GENOMIC DNA]</scope>
    <source>
        <strain evidence="2">cv. Punajuju</strain>
    </source>
</reference>
<name>A0ACB9BHA2_CICIN</name>
<evidence type="ECO:0000313" key="1">
    <source>
        <dbReference type="EMBL" id="KAI3721314.1"/>
    </source>
</evidence>
<evidence type="ECO:0000313" key="2">
    <source>
        <dbReference type="Proteomes" id="UP001055811"/>
    </source>
</evidence>
<proteinExistence type="predicted"/>
<dbReference type="EMBL" id="CM042014">
    <property type="protein sequence ID" value="KAI3721314.1"/>
    <property type="molecule type" value="Genomic_DNA"/>
</dbReference>
<sequence>MVFMAEIVELDRRIRKRSWTTRMKDRMIYIKLRFMEALIRTKLYFHWHMIWLDHCPFFGRRQFQHRHEMAEALDTASRVLAQQYSIKLRELWDSWEWLDEELWDCDLWEWPNEEL</sequence>
<dbReference type="Proteomes" id="UP001055811">
    <property type="component" value="Linkage Group LG06"/>
</dbReference>
<reference evidence="1 2" key="2">
    <citation type="journal article" date="2022" name="Mol. Ecol. Resour.">
        <title>The genomes of chicory, endive, great burdock and yacon provide insights into Asteraceae paleo-polyploidization history and plant inulin production.</title>
        <authorList>
            <person name="Fan W."/>
            <person name="Wang S."/>
            <person name="Wang H."/>
            <person name="Wang A."/>
            <person name="Jiang F."/>
            <person name="Liu H."/>
            <person name="Zhao H."/>
            <person name="Xu D."/>
            <person name="Zhang Y."/>
        </authorList>
    </citation>
    <scope>NUCLEOTIDE SEQUENCE [LARGE SCALE GENOMIC DNA]</scope>
    <source>
        <strain evidence="2">cv. Punajuju</strain>
        <tissue evidence="1">Leaves</tissue>
    </source>
</reference>